<dbReference type="InterPro" id="IPR006139">
    <property type="entry name" value="D-isomer_2_OHA_DH_cat_dom"/>
</dbReference>
<proteinExistence type="inferred from homology"/>
<dbReference type="SUPFAM" id="SSF51735">
    <property type="entry name" value="NAD(P)-binding Rossmann-fold domains"/>
    <property type="match status" value="1"/>
</dbReference>
<dbReference type="AlphaFoldDB" id="A0A917EY01"/>
<dbReference type="InterPro" id="IPR036291">
    <property type="entry name" value="NAD(P)-bd_dom_sf"/>
</dbReference>
<reference evidence="6" key="1">
    <citation type="journal article" date="2014" name="Int. J. Syst. Evol. Microbiol.">
        <title>Complete genome sequence of Corynebacterium casei LMG S-19264T (=DSM 44701T), isolated from a smear-ripened cheese.</title>
        <authorList>
            <consortium name="US DOE Joint Genome Institute (JGI-PGF)"/>
            <person name="Walter F."/>
            <person name="Albersmeier A."/>
            <person name="Kalinowski J."/>
            <person name="Ruckert C."/>
        </authorList>
    </citation>
    <scope>NUCLEOTIDE SEQUENCE</scope>
    <source>
        <strain evidence="6">CGMCC 1.12153</strain>
    </source>
</reference>
<dbReference type="InterPro" id="IPR050223">
    <property type="entry name" value="D-isomer_2-hydroxyacid_DH"/>
</dbReference>
<protein>
    <submittedName>
        <fullName evidence="6">D-glycerate dehydrogenase</fullName>
    </submittedName>
</protein>
<dbReference type="GO" id="GO:0005829">
    <property type="term" value="C:cytosol"/>
    <property type="evidence" value="ECO:0007669"/>
    <property type="project" value="TreeGrafter"/>
</dbReference>
<comment type="caution">
    <text evidence="6">The sequence shown here is derived from an EMBL/GenBank/DDBJ whole genome shotgun (WGS) entry which is preliminary data.</text>
</comment>
<reference evidence="6" key="2">
    <citation type="submission" date="2020-09" db="EMBL/GenBank/DDBJ databases">
        <authorList>
            <person name="Sun Q."/>
            <person name="Zhou Y."/>
        </authorList>
    </citation>
    <scope>NUCLEOTIDE SEQUENCE</scope>
    <source>
        <strain evidence="6">CGMCC 1.12153</strain>
    </source>
</reference>
<dbReference type="RefSeq" id="WP_188378773.1">
    <property type="nucleotide sequence ID" value="NZ_BMEL01000004.1"/>
</dbReference>
<dbReference type="CDD" id="cd05301">
    <property type="entry name" value="GDH"/>
    <property type="match status" value="1"/>
</dbReference>
<evidence type="ECO:0000259" key="5">
    <source>
        <dbReference type="Pfam" id="PF02826"/>
    </source>
</evidence>
<dbReference type="GO" id="GO:0016618">
    <property type="term" value="F:hydroxypyruvate reductase [NAD(P)H] activity"/>
    <property type="evidence" value="ECO:0007669"/>
    <property type="project" value="TreeGrafter"/>
</dbReference>
<dbReference type="EMBL" id="BMEL01000004">
    <property type="protein sequence ID" value="GGF32616.1"/>
    <property type="molecule type" value="Genomic_DNA"/>
</dbReference>
<feature type="domain" description="D-isomer specific 2-hydroxyacid dehydrogenase NAD-binding" evidence="5">
    <location>
        <begin position="111"/>
        <end position="289"/>
    </location>
</feature>
<dbReference type="SUPFAM" id="SSF52283">
    <property type="entry name" value="Formate/glycerate dehydrogenase catalytic domain-like"/>
    <property type="match status" value="1"/>
</dbReference>
<comment type="similarity">
    <text evidence="1 3">Belongs to the D-isomer specific 2-hydroxyacid dehydrogenase family.</text>
</comment>
<dbReference type="Pfam" id="PF00389">
    <property type="entry name" value="2-Hacid_dh"/>
    <property type="match status" value="1"/>
</dbReference>
<dbReference type="FunFam" id="3.40.50.720:FF:000462">
    <property type="entry name" value="Glyoxylate reductase (NADP+)"/>
    <property type="match status" value="1"/>
</dbReference>
<evidence type="ECO:0000256" key="2">
    <source>
        <dbReference type="ARBA" id="ARBA00023002"/>
    </source>
</evidence>
<evidence type="ECO:0000313" key="7">
    <source>
        <dbReference type="Proteomes" id="UP000660110"/>
    </source>
</evidence>
<keyword evidence="7" id="KW-1185">Reference proteome</keyword>
<organism evidence="6 7">
    <name type="scientific">Halobacillus andaensis</name>
    <dbReference type="NCBI Taxonomy" id="1176239"/>
    <lineage>
        <taxon>Bacteria</taxon>
        <taxon>Bacillati</taxon>
        <taxon>Bacillota</taxon>
        <taxon>Bacilli</taxon>
        <taxon>Bacillales</taxon>
        <taxon>Bacillaceae</taxon>
        <taxon>Halobacillus</taxon>
    </lineage>
</organism>
<dbReference type="PANTHER" id="PTHR10996">
    <property type="entry name" value="2-HYDROXYACID DEHYDROGENASE-RELATED"/>
    <property type="match status" value="1"/>
</dbReference>
<dbReference type="GO" id="GO:0051287">
    <property type="term" value="F:NAD binding"/>
    <property type="evidence" value="ECO:0007669"/>
    <property type="project" value="InterPro"/>
</dbReference>
<sequence>MTKPYIFITRKISEELIAPLREHFDVQMWESETTPVSKKVLEEEALKADGLLTMLTDQVDEELLQRASQLKIVANMAVGYDNIDVKSANKQNIIVTNTPDVLTDTTADLAFSLLLTTARRMIEAAEYVKKGEWENWSPFLLAGTDVHHKKLGIVGMGRIGEAVAKRAKGFDMEVAYHNRSRKKDIEKKLSVHYEEWEELIETSDYVMCLVPLTSETKHLFNTQVFQKMKNSAIFINASRGATMNEEHLYHALAAGEIKGAGLDVFEQEPISSSHPLLSLRQVVCLPHIGSASVETREAMLQLSLRNLKNVLLGEEPITPVSS</sequence>
<evidence type="ECO:0000313" key="6">
    <source>
        <dbReference type="EMBL" id="GGF32616.1"/>
    </source>
</evidence>
<dbReference type="InterPro" id="IPR006140">
    <property type="entry name" value="D-isomer_DH_NAD-bd"/>
</dbReference>
<keyword evidence="2 3" id="KW-0560">Oxidoreductase</keyword>
<feature type="domain" description="D-isomer specific 2-hydroxyacid dehydrogenase catalytic" evidence="4">
    <location>
        <begin position="6"/>
        <end position="320"/>
    </location>
</feature>
<gene>
    <name evidence="6" type="ORF">GCM10010954_34770</name>
</gene>
<evidence type="ECO:0000259" key="4">
    <source>
        <dbReference type="Pfam" id="PF00389"/>
    </source>
</evidence>
<dbReference type="GO" id="GO:0030267">
    <property type="term" value="F:glyoxylate reductase (NADPH) activity"/>
    <property type="evidence" value="ECO:0007669"/>
    <property type="project" value="TreeGrafter"/>
</dbReference>
<accession>A0A917EY01</accession>
<evidence type="ECO:0000256" key="3">
    <source>
        <dbReference type="RuleBase" id="RU003719"/>
    </source>
</evidence>
<dbReference type="Pfam" id="PF02826">
    <property type="entry name" value="2-Hacid_dh_C"/>
    <property type="match status" value="1"/>
</dbReference>
<dbReference type="Proteomes" id="UP000660110">
    <property type="component" value="Unassembled WGS sequence"/>
</dbReference>
<evidence type="ECO:0000256" key="1">
    <source>
        <dbReference type="ARBA" id="ARBA00005854"/>
    </source>
</evidence>
<dbReference type="PANTHER" id="PTHR10996:SF283">
    <property type="entry name" value="GLYOXYLATE_HYDROXYPYRUVATE REDUCTASE B"/>
    <property type="match status" value="1"/>
</dbReference>
<name>A0A917EY01_HALAA</name>
<dbReference type="Gene3D" id="3.40.50.720">
    <property type="entry name" value="NAD(P)-binding Rossmann-like Domain"/>
    <property type="match status" value="2"/>
</dbReference>